<dbReference type="Gene3D" id="2.160.20.10">
    <property type="entry name" value="Single-stranded right-handed beta-helix, Pectin lyase-like"/>
    <property type="match status" value="2"/>
</dbReference>
<dbReference type="GO" id="GO:0004650">
    <property type="term" value="F:polygalacturonase activity"/>
    <property type="evidence" value="ECO:0007669"/>
    <property type="project" value="InterPro"/>
</dbReference>
<dbReference type="Proteomes" id="UP000091956">
    <property type="component" value="Unassembled WGS sequence"/>
</dbReference>
<feature type="domain" description="Rhamnogalacturonase A/B/Epimerase-like pectate lyase" evidence="2">
    <location>
        <begin position="124"/>
        <end position="346"/>
    </location>
</feature>
<dbReference type="Pfam" id="PF12708">
    <property type="entry name" value="Pect-lyase_RHGA_epim"/>
    <property type="match status" value="2"/>
</dbReference>
<evidence type="ECO:0000313" key="4">
    <source>
        <dbReference type="Proteomes" id="UP000091956"/>
    </source>
</evidence>
<feature type="domain" description="Rhamnogalacturonase A/B/Epimerase-like pectate lyase" evidence="2">
    <location>
        <begin position="464"/>
        <end position="532"/>
    </location>
</feature>
<dbReference type="InterPro" id="IPR039279">
    <property type="entry name" value="QRT3-like"/>
</dbReference>
<dbReference type="PANTHER" id="PTHR33928:SF2">
    <property type="entry name" value="PECTATE LYASE SUPERFAMILY PROTEIN DOMAIN-CONTAINING PROTEIN-RELATED"/>
    <property type="match status" value="1"/>
</dbReference>
<dbReference type="FunFam" id="2.160.20.10:FF:000049">
    <property type="entry name" value="Putative exo-beta-1,3-glucanase"/>
    <property type="match status" value="1"/>
</dbReference>
<dbReference type="CDD" id="cd23668">
    <property type="entry name" value="GH55_beta13glucanase-like"/>
    <property type="match status" value="1"/>
</dbReference>
<evidence type="ECO:0000259" key="2">
    <source>
        <dbReference type="Pfam" id="PF12708"/>
    </source>
</evidence>
<dbReference type="EMBL" id="KV460233">
    <property type="protein sequence ID" value="OBT95712.1"/>
    <property type="molecule type" value="Genomic_DNA"/>
</dbReference>
<sequence>MLKSACLALIALTTSVVGVPAINSFEIPDNLPANETELSPPYTYVLPTDYAPKSHGIPYTILNQSAKPWEHLNQPPARQATKLTSRACTPLTANNPSSWWYESITHNGQSSFMSSSYKSNYKVFRNVVTDYGADRTGATSANVAIQNAIQAGASNGPNRASNSMGTTGQPAVIYIPSGTYLLTGSLQLYVGTVLVGDPINPPVLKAAANFPSDHIIYGKDPNHDGTINFYIGLKNVIIDSTAVSPSQNIALLDWTVSQATQLANVVFNMPNYSTGHVGVTSQYGYNSNVILNDLTFNGGAYGLKLSGQQWILKNIKTSGTTTGIQVGGFNLVCLACSFTNAATGIDATGVSASLVVIDSSGTSIGTFVSGTNNGGAGNSIILENIQNSGTTVKLSGVTVLSGNVADTWVYGNMYARGSNSPQHVNGQSVTTPRAAALLSNGKYFTMAPPTYQKYSVDQVLNIKNVAGLPVYGDGATDETNNINAILSQYAGCKIIYFPAGTYIVTNTINVPAGSRIYGDAFGTAISALGGNFYNPAAPATMVKVGNAGDVGVAQITDMLFTVADVLQGCKLVEVNIAGSNPGDVGFFNTHFRIGGAAGSKVETNCGGTPDQCKAAWGLIHLTSTSSAYIENMWGWTADHDLDGGNGATISSGRGLLVEATKATWLVGTAMEHHTLYQYNYNNAKNVFSAFQQSETPYWQGPGNDLAPAPWASNLIASDPDFSNCAAADSTCRMAFFERISGSSDLFLYNGMVWAFFNNGGGCNGDCQKNAVEITSSSRLYIYGQNVKAVTNIFLEGTTVVATESANSGGWGGVVAAYLRDT</sequence>
<organism evidence="3 4">
    <name type="scientific">Pseudogymnoascus verrucosus</name>
    <dbReference type="NCBI Taxonomy" id="342668"/>
    <lineage>
        <taxon>Eukaryota</taxon>
        <taxon>Fungi</taxon>
        <taxon>Dikarya</taxon>
        <taxon>Ascomycota</taxon>
        <taxon>Pezizomycotina</taxon>
        <taxon>Leotiomycetes</taxon>
        <taxon>Thelebolales</taxon>
        <taxon>Thelebolaceae</taxon>
        <taxon>Pseudogymnoascus</taxon>
    </lineage>
</organism>
<dbReference type="GeneID" id="28839879"/>
<protein>
    <recommendedName>
        <fullName evidence="2">Rhamnogalacturonase A/B/Epimerase-like pectate lyase domain-containing protein</fullName>
    </recommendedName>
</protein>
<dbReference type="SUPFAM" id="SSF51126">
    <property type="entry name" value="Pectin lyase-like"/>
    <property type="match status" value="2"/>
</dbReference>
<dbReference type="AlphaFoldDB" id="A0A1B8GIN3"/>
<name>A0A1B8GIN3_9PEZI</name>
<evidence type="ECO:0000256" key="1">
    <source>
        <dbReference type="SAM" id="SignalP"/>
    </source>
</evidence>
<dbReference type="PANTHER" id="PTHR33928">
    <property type="entry name" value="POLYGALACTURONASE QRT3"/>
    <property type="match status" value="1"/>
</dbReference>
<feature type="chain" id="PRO_5008608619" description="Rhamnogalacturonase A/B/Epimerase-like pectate lyase domain-containing protein" evidence="1">
    <location>
        <begin position="19"/>
        <end position="821"/>
    </location>
</feature>
<evidence type="ECO:0000313" key="3">
    <source>
        <dbReference type="EMBL" id="OBT95712.1"/>
    </source>
</evidence>
<reference evidence="3 4" key="1">
    <citation type="submission" date="2016-03" db="EMBL/GenBank/DDBJ databases">
        <title>Comparative genomics of Pseudogymnoascus destructans, the fungus causing white-nose syndrome of bats.</title>
        <authorList>
            <person name="Palmer J.M."/>
            <person name="Drees K.P."/>
            <person name="Foster J.T."/>
            <person name="Lindner D.L."/>
        </authorList>
    </citation>
    <scope>NUCLEOTIDE SEQUENCE [LARGE SCALE GENOMIC DNA]</scope>
    <source>
        <strain evidence="3 4">UAMH 10579</strain>
    </source>
</reference>
<accession>A0A1B8GIN3</accession>
<dbReference type="InterPro" id="IPR011050">
    <property type="entry name" value="Pectin_lyase_fold/virulence"/>
</dbReference>
<dbReference type="RefSeq" id="XP_018129445.1">
    <property type="nucleotide sequence ID" value="XM_018275939.2"/>
</dbReference>
<dbReference type="InterPro" id="IPR024535">
    <property type="entry name" value="RHGA/B-epi-like_pectate_lyase"/>
</dbReference>
<dbReference type="OrthoDB" id="1046782at2759"/>
<keyword evidence="4" id="KW-1185">Reference proteome</keyword>
<dbReference type="STRING" id="342668.A0A1B8GIN3"/>
<feature type="signal peptide" evidence="1">
    <location>
        <begin position="1"/>
        <end position="18"/>
    </location>
</feature>
<gene>
    <name evidence="3" type="ORF">VE01_06493</name>
</gene>
<dbReference type="FunFam" id="2.160.20.10:FF:000043">
    <property type="entry name" value="Exo-beta-1,3-glucanase, putative"/>
    <property type="match status" value="1"/>
</dbReference>
<reference evidence="4" key="2">
    <citation type="journal article" date="2018" name="Nat. Commun.">
        <title>Extreme sensitivity to ultraviolet light in the fungal pathogen causing white-nose syndrome of bats.</title>
        <authorList>
            <person name="Palmer J.M."/>
            <person name="Drees K.P."/>
            <person name="Foster J.T."/>
            <person name="Lindner D.L."/>
        </authorList>
    </citation>
    <scope>NUCLEOTIDE SEQUENCE [LARGE SCALE GENOMIC DNA]</scope>
    <source>
        <strain evidence="4">UAMH 10579</strain>
    </source>
</reference>
<keyword evidence="1" id="KW-0732">Signal</keyword>
<proteinExistence type="predicted"/>
<dbReference type="InterPro" id="IPR012334">
    <property type="entry name" value="Pectin_lyas_fold"/>
</dbReference>